<reference evidence="3" key="3">
    <citation type="submission" date="2020-09" db="EMBL/GenBank/DDBJ databases">
        <authorList>
            <person name="Sun Q."/>
            <person name="Ohkuma M."/>
        </authorList>
    </citation>
    <scope>NUCLEOTIDE SEQUENCE</scope>
    <source>
        <strain evidence="3">JCM 4834</strain>
    </source>
</reference>
<protein>
    <submittedName>
        <fullName evidence="4">Anti-sigma factor antagonist</fullName>
    </submittedName>
    <submittedName>
        <fullName evidence="3">Sulfate transporter</fullName>
    </submittedName>
</protein>
<evidence type="ECO:0000313" key="5">
    <source>
        <dbReference type="Proteomes" id="UP000326831"/>
    </source>
</evidence>
<dbReference type="CDD" id="cd07043">
    <property type="entry name" value="STAS_anti-anti-sigma_factors"/>
    <property type="match status" value="1"/>
</dbReference>
<reference evidence="4 5" key="2">
    <citation type="submission" date="2017-09" db="EMBL/GenBank/DDBJ databases">
        <authorList>
            <person name="Lee N."/>
            <person name="Cho B.-K."/>
        </authorList>
    </citation>
    <scope>NUCLEOTIDE SEQUENCE [LARGE SCALE GENOMIC DNA]</scope>
    <source>
        <strain evidence="4 5">ATCC 27467</strain>
    </source>
</reference>
<feature type="region of interest" description="Disordered" evidence="1">
    <location>
        <begin position="106"/>
        <end position="143"/>
    </location>
</feature>
<name>A0A5P2USW0_9ACTN</name>
<reference evidence="3" key="1">
    <citation type="journal article" date="2014" name="Int. J. Syst. Evol. Microbiol.">
        <title>Complete genome sequence of Corynebacterium casei LMG S-19264T (=DSM 44701T), isolated from a smear-ripened cheese.</title>
        <authorList>
            <consortium name="US DOE Joint Genome Institute (JGI-PGF)"/>
            <person name="Walter F."/>
            <person name="Albersmeier A."/>
            <person name="Kalinowski J."/>
            <person name="Ruckert C."/>
        </authorList>
    </citation>
    <scope>NUCLEOTIDE SEQUENCE</scope>
    <source>
        <strain evidence="3">JCM 4834</strain>
    </source>
</reference>
<dbReference type="PROSITE" id="PS50801">
    <property type="entry name" value="STAS"/>
    <property type="match status" value="1"/>
</dbReference>
<dbReference type="Gene3D" id="3.30.750.24">
    <property type="entry name" value="STAS domain"/>
    <property type="match status" value="1"/>
</dbReference>
<dbReference type="EMBL" id="BMVX01000011">
    <property type="protein sequence ID" value="GGZ70944.1"/>
    <property type="molecule type" value="Genomic_DNA"/>
</dbReference>
<organism evidence="4 5">
    <name type="scientific">Streptomyces subrutilus</name>
    <dbReference type="NCBI Taxonomy" id="36818"/>
    <lineage>
        <taxon>Bacteria</taxon>
        <taxon>Bacillati</taxon>
        <taxon>Actinomycetota</taxon>
        <taxon>Actinomycetes</taxon>
        <taxon>Kitasatosporales</taxon>
        <taxon>Streptomycetaceae</taxon>
        <taxon>Streptomyces</taxon>
    </lineage>
</organism>
<dbReference type="Proteomes" id="UP000634660">
    <property type="component" value="Unassembled WGS sequence"/>
</dbReference>
<dbReference type="SUPFAM" id="SSF52091">
    <property type="entry name" value="SpoIIaa-like"/>
    <property type="match status" value="1"/>
</dbReference>
<dbReference type="InterPro" id="IPR058548">
    <property type="entry name" value="MlaB-like_STAS"/>
</dbReference>
<feature type="domain" description="STAS" evidence="2">
    <location>
        <begin position="9"/>
        <end position="102"/>
    </location>
</feature>
<evidence type="ECO:0000313" key="4">
    <source>
        <dbReference type="EMBL" id="QEU82436.1"/>
    </source>
</evidence>
<dbReference type="AlphaFoldDB" id="A0A5P2USW0"/>
<accession>A0A5P2USW0</accession>
<dbReference type="InterPro" id="IPR036513">
    <property type="entry name" value="STAS_dom_sf"/>
</dbReference>
<dbReference type="KEGG" id="ssub:CP968_32985"/>
<gene>
    <name evidence="4" type="ORF">CP968_32985</name>
    <name evidence="3" type="ORF">GCM10010371_33690</name>
</gene>
<evidence type="ECO:0000256" key="1">
    <source>
        <dbReference type="SAM" id="MobiDB-lite"/>
    </source>
</evidence>
<evidence type="ECO:0000313" key="3">
    <source>
        <dbReference type="EMBL" id="GGZ70944.1"/>
    </source>
</evidence>
<dbReference type="Proteomes" id="UP000326831">
    <property type="component" value="Chromosome"/>
</dbReference>
<dbReference type="Pfam" id="PF13466">
    <property type="entry name" value="STAS_2"/>
    <property type="match status" value="1"/>
</dbReference>
<dbReference type="EMBL" id="CP023701">
    <property type="protein sequence ID" value="QEU82436.1"/>
    <property type="molecule type" value="Genomic_DNA"/>
</dbReference>
<sequence length="143" mass="15369">MTSLPPSPLHLTCVDAHDTVRIELRGDLDHHCADILLDAVTRVLSERTGLRDLHVHCADLTAVDSSGLSTLLMVRRRTGAAGVRLHLDDRPVKLDRLLKITGTLEHFTTPDAGARPGSSGPERRSTAPEESIPARSGGPDTST</sequence>
<evidence type="ECO:0000259" key="2">
    <source>
        <dbReference type="PROSITE" id="PS50801"/>
    </source>
</evidence>
<dbReference type="InterPro" id="IPR002645">
    <property type="entry name" value="STAS_dom"/>
</dbReference>
<dbReference type="OrthoDB" id="4249752at2"/>
<proteinExistence type="predicted"/>
<dbReference type="RefSeq" id="WP_150521440.1">
    <property type="nucleotide sequence ID" value="NZ_BMVX01000011.1"/>
</dbReference>
<keyword evidence="5" id="KW-1185">Reference proteome</keyword>